<accession>A0ACC3S7W7</accession>
<organism evidence="1 2">
    <name type="scientific">Zalaria obscura</name>
    <dbReference type="NCBI Taxonomy" id="2024903"/>
    <lineage>
        <taxon>Eukaryota</taxon>
        <taxon>Fungi</taxon>
        <taxon>Dikarya</taxon>
        <taxon>Ascomycota</taxon>
        <taxon>Pezizomycotina</taxon>
        <taxon>Dothideomycetes</taxon>
        <taxon>Dothideomycetidae</taxon>
        <taxon>Dothideales</taxon>
        <taxon>Zalariaceae</taxon>
        <taxon>Zalaria</taxon>
    </lineage>
</organism>
<evidence type="ECO:0000313" key="1">
    <source>
        <dbReference type="EMBL" id="KAK8200900.1"/>
    </source>
</evidence>
<dbReference type="EMBL" id="JAMKPW020000038">
    <property type="protein sequence ID" value="KAK8200900.1"/>
    <property type="molecule type" value="Genomic_DNA"/>
</dbReference>
<comment type="caution">
    <text evidence="1">The sequence shown here is derived from an EMBL/GenBank/DDBJ whole genome shotgun (WGS) entry which is preliminary data.</text>
</comment>
<keyword evidence="2" id="KW-1185">Reference proteome</keyword>
<protein>
    <submittedName>
        <fullName evidence="1">Uncharacterized protein</fullName>
    </submittedName>
</protein>
<name>A0ACC3S7W7_9PEZI</name>
<sequence length="201" mass="21749">MSRLSPTVHQYQGSRVHAGRKGLVRQPCRQETPGVGTGFAAPIHVAEDPASLSTWFGSPVWTRSKCRLTVQLTGTSNIPALALCKALRNSAGKEKPQYQATVGRSDKPRAVLSCCGFDGAVPERQLPLLHGHDLYTESRAAIGPKRDEHILSALRLPSICGDFAHSHRLCRVIAVLSELSYRCSSLGGNMFVSHGTLLEVP</sequence>
<evidence type="ECO:0000313" key="2">
    <source>
        <dbReference type="Proteomes" id="UP001320706"/>
    </source>
</evidence>
<gene>
    <name evidence="1" type="ORF">M8818_006218</name>
</gene>
<reference evidence="1" key="1">
    <citation type="submission" date="2024-02" db="EMBL/GenBank/DDBJ databases">
        <title>Metagenome Assembled Genome of Zalaria obscura JY119.</title>
        <authorList>
            <person name="Vighnesh L."/>
            <person name="Jagadeeshwari U."/>
            <person name="Venkata Ramana C."/>
            <person name="Sasikala C."/>
        </authorList>
    </citation>
    <scope>NUCLEOTIDE SEQUENCE</scope>
    <source>
        <strain evidence="1">JY119</strain>
    </source>
</reference>
<dbReference type="Proteomes" id="UP001320706">
    <property type="component" value="Unassembled WGS sequence"/>
</dbReference>
<proteinExistence type="predicted"/>